<evidence type="ECO:0000256" key="5">
    <source>
        <dbReference type="ARBA" id="ARBA00023277"/>
    </source>
</evidence>
<feature type="binding site" evidence="8">
    <location>
        <position position="150"/>
    </location>
    <ligand>
        <name>Ca(2+)</name>
        <dbReference type="ChEBI" id="CHEBI:29108"/>
        <label>2</label>
    </ligand>
</feature>
<dbReference type="InterPro" id="IPR013780">
    <property type="entry name" value="Glyco_hydro_b"/>
</dbReference>
<dbReference type="Gene3D" id="2.60.40.1180">
    <property type="entry name" value="Golgi alpha-mannosidase II"/>
    <property type="match status" value="1"/>
</dbReference>
<keyword evidence="8" id="KW-0106">Calcium</keyword>
<dbReference type="GO" id="GO:0004556">
    <property type="term" value="F:alpha-amylase activity"/>
    <property type="evidence" value="ECO:0007669"/>
    <property type="project" value="InterPro"/>
</dbReference>
<dbReference type="GO" id="GO:0005975">
    <property type="term" value="P:carbohydrate metabolic process"/>
    <property type="evidence" value="ECO:0007669"/>
    <property type="project" value="InterPro"/>
</dbReference>
<evidence type="ECO:0000256" key="9">
    <source>
        <dbReference type="RuleBase" id="RU003615"/>
    </source>
</evidence>
<dbReference type="SMART" id="SM00642">
    <property type="entry name" value="Aamy"/>
    <property type="match status" value="1"/>
</dbReference>
<dbReference type="InterPro" id="IPR013776">
    <property type="entry name" value="A-amylase_thermo"/>
</dbReference>
<evidence type="ECO:0000256" key="6">
    <source>
        <dbReference type="ARBA" id="ARBA00023295"/>
    </source>
</evidence>
<dbReference type="InterPro" id="IPR015237">
    <property type="entry name" value="Alpha-amylase_C_pro"/>
</dbReference>
<dbReference type="PIRSF" id="PIRSF001021">
    <property type="entry name" value="Alph-amls_thrmst"/>
    <property type="match status" value="1"/>
</dbReference>
<proteinExistence type="inferred from homology"/>
<keyword evidence="12" id="KW-1185">Reference proteome</keyword>
<accession>A0A5M6J1A5</accession>
<keyword evidence="6" id="KW-0326">Glycosidase</keyword>
<dbReference type="PANTHER" id="PTHR43447">
    <property type="entry name" value="ALPHA-AMYLASE"/>
    <property type="match status" value="1"/>
</dbReference>
<evidence type="ECO:0000256" key="8">
    <source>
        <dbReference type="PIRSR" id="PIRSR001021-2"/>
    </source>
</evidence>
<comment type="caution">
    <text evidence="11">The sequence shown here is derived from an EMBL/GenBank/DDBJ whole genome shotgun (WGS) entry which is preliminary data.</text>
</comment>
<protein>
    <submittedName>
        <fullName evidence="11">DUF1939 domain-containing protein</fullName>
    </submittedName>
</protein>
<evidence type="ECO:0000313" key="12">
    <source>
        <dbReference type="Proteomes" id="UP000325255"/>
    </source>
</evidence>
<feature type="active site" description="Nucleophile" evidence="7">
    <location>
        <position position="190"/>
    </location>
</feature>
<evidence type="ECO:0000256" key="4">
    <source>
        <dbReference type="ARBA" id="ARBA00022801"/>
    </source>
</evidence>
<evidence type="ECO:0000256" key="7">
    <source>
        <dbReference type="PIRSR" id="PIRSR001021-1"/>
    </source>
</evidence>
<feature type="binding site" evidence="8">
    <location>
        <position position="364"/>
    </location>
    <ligand>
        <name>Ca(2+)</name>
        <dbReference type="ChEBI" id="CHEBI:29108"/>
        <label>3</label>
    </ligand>
</feature>
<dbReference type="InterPro" id="IPR006047">
    <property type="entry name" value="GH13_cat_dom"/>
</dbReference>
<comment type="cofactor">
    <cofactor evidence="1">
        <name>Ca(2+)</name>
        <dbReference type="ChEBI" id="CHEBI:29108"/>
    </cofactor>
</comment>
<feature type="domain" description="Glycosyl hydrolase family 13 catalytic" evidence="10">
    <location>
        <begin position="2"/>
        <end position="348"/>
    </location>
</feature>
<dbReference type="Proteomes" id="UP000325255">
    <property type="component" value="Unassembled WGS sequence"/>
</dbReference>
<dbReference type="PRINTS" id="PR00110">
    <property type="entry name" value="ALPHAAMYLASE"/>
</dbReference>
<reference evidence="11 12" key="1">
    <citation type="submission" date="2019-09" db="EMBL/GenBank/DDBJ databases">
        <title>Genome sequence of Rhodovastum atsumiense, a diverse member of the Acetobacteraceae family of non-sulfur purple photosynthetic bacteria.</title>
        <authorList>
            <person name="Meyer T."/>
            <person name="Kyndt J."/>
        </authorList>
    </citation>
    <scope>NUCLEOTIDE SEQUENCE [LARGE SCALE GENOMIC DNA]</scope>
    <source>
        <strain evidence="11 12">DSM 21279</strain>
    </source>
</reference>
<feature type="active site" description="Proton donor" evidence="7">
    <location>
        <position position="222"/>
    </location>
</feature>
<dbReference type="Pfam" id="PF09154">
    <property type="entry name" value="Alpha-amy_C_pro"/>
    <property type="match status" value="1"/>
</dbReference>
<dbReference type="SUPFAM" id="SSF51445">
    <property type="entry name" value="(Trans)glycosidases"/>
    <property type="match status" value="1"/>
</dbReference>
<dbReference type="InterPro" id="IPR017853">
    <property type="entry name" value="GH"/>
</dbReference>
<organism evidence="11 12">
    <name type="scientific">Rhodovastum atsumiense</name>
    <dbReference type="NCBI Taxonomy" id="504468"/>
    <lineage>
        <taxon>Bacteria</taxon>
        <taxon>Pseudomonadati</taxon>
        <taxon>Pseudomonadota</taxon>
        <taxon>Alphaproteobacteria</taxon>
        <taxon>Acetobacterales</taxon>
        <taxon>Acetobacteraceae</taxon>
        <taxon>Rhodovastum</taxon>
    </lineage>
</organism>
<evidence type="ECO:0000256" key="1">
    <source>
        <dbReference type="ARBA" id="ARBA00001913"/>
    </source>
</evidence>
<gene>
    <name evidence="11" type="ORF">F1189_05035</name>
</gene>
<dbReference type="InterPro" id="IPR006046">
    <property type="entry name" value="Alpha_amylase"/>
</dbReference>
<dbReference type="EMBL" id="VWPK01000006">
    <property type="protein sequence ID" value="KAA5613425.1"/>
    <property type="molecule type" value="Genomic_DNA"/>
</dbReference>
<evidence type="ECO:0000256" key="3">
    <source>
        <dbReference type="ARBA" id="ARBA00022723"/>
    </source>
</evidence>
<comment type="similarity">
    <text evidence="2 9">Belongs to the glycosyl hydrolase 13 family.</text>
</comment>
<dbReference type="Gene3D" id="3.20.20.80">
    <property type="entry name" value="Glycosidases"/>
    <property type="match status" value="1"/>
</dbReference>
<evidence type="ECO:0000313" key="11">
    <source>
        <dbReference type="EMBL" id="KAA5613425.1"/>
    </source>
</evidence>
<dbReference type="OrthoDB" id="9805159at2"/>
<sequence length="442" mass="49986">MGVMMQAFYWDCPVLEGQAFAWWKLVKQRVPALAAAGFTALWLPPANKAASNTSMGYDPYDYFDLGEFNQKGSVATWFGTRDELAALIDTAHGAGMQVYADFVIDHCSGADAQEVSAVDGVSRWTLFTPKSGKFPRNSESFHPSRYESWDQGQFGGMPDLCHRNPAVYTALLECAEWMINTVGFDGFRFDFVKGYGPWMVRAIQELRGLRGTQPFKPFSVGECWDESRTIDDWLTEANTWSDNPVRAFDFPLRYRLRDLCQTYGFSLRRLTDPGTVLIGRSDGADLAVTFVENHDVVRNDPIIHDKMLAYAFILTQRGYPTIFWQDYYNWGLALPGEVSGIDALVRIHEDYAAGDVHILYVDDDLYIMQRLGYGEKPGLVFVLNNRGTWNGASVQTKWLDTDLRPAAWRGQDLGQPMPKRTGSDGWTDLWAPPRGYAVYVPR</sequence>
<keyword evidence="5" id="KW-0119">Carbohydrate metabolism</keyword>
<dbReference type="AlphaFoldDB" id="A0A5M6J1A5"/>
<dbReference type="RefSeq" id="WP_150039536.1">
    <property type="nucleotide sequence ID" value="NZ_OW485601.1"/>
</dbReference>
<feature type="binding site" evidence="8">
    <location>
        <position position="105"/>
    </location>
    <ligand>
        <name>Ca(2+)</name>
        <dbReference type="ChEBI" id="CHEBI:29108"/>
        <label>1</label>
    </ligand>
</feature>
<evidence type="ECO:0000259" key="10">
    <source>
        <dbReference type="SMART" id="SM00642"/>
    </source>
</evidence>
<name>A0A5M6J1A5_9PROT</name>
<dbReference type="Pfam" id="PF00128">
    <property type="entry name" value="Alpha-amylase"/>
    <property type="match status" value="1"/>
</dbReference>
<evidence type="ECO:0000256" key="2">
    <source>
        <dbReference type="ARBA" id="ARBA00008061"/>
    </source>
</evidence>
<dbReference type="GO" id="GO:0005509">
    <property type="term" value="F:calcium ion binding"/>
    <property type="evidence" value="ECO:0007669"/>
    <property type="project" value="InterPro"/>
</dbReference>
<keyword evidence="4" id="KW-0378">Hydrolase</keyword>
<feature type="binding site" evidence="8">
    <location>
        <position position="159"/>
    </location>
    <ligand>
        <name>Ca(2+)</name>
        <dbReference type="ChEBI" id="CHEBI:29108"/>
        <label>1</label>
    </ligand>
</feature>
<keyword evidence="3 8" id="KW-0479">Metal-binding</keyword>